<dbReference type="PANTHER" id="PTHR11474:SF126">
    <property type="entry name" value="TYROSINASE-LIKE PROTEIN TYR-1-RELATED"/>
    <property type="match status" value="1"/>
</dbReference>
<dbReference type="InterPro" id="IPR002227">
    <property type="entry name" value="Tyrosinase_Cu-bd"/>
</dbReference>
<dbReference type="PROSITE" id="PS00497">
    <property type="entry name" value="TYROSINASE_1"/>
    <property type="match status" value="1"/>
</dbReference>
<dbReference type="PROSITE" id="PS00498">
    <property type="entry name" value="TYROSINASE_2"/>
    <property type="match status" value="1"/>
</dbReference>
<evidence type="ECO:0000259" key="5">
    <source>
        <dbReference type="PROSITE" id="PS00498"/>
    </source>
</evidence>
<dbReference type="EMBL" id="KL647495">
    <property type="protein sequence ID" value="KEY74735.1"/>
    <property type="molecule type" value="Genomic_DNA"/>
</dbReference>
<feature type="domain" description="Tyrosinase copper-binding" evidence="5">
    <location>
        <begin position="251"/>
        <end position="262"/>
    </location>
</feature>
<dbReference type="Proteomes" id="UP000028045">
    <property type="component" value="Unassembled WGS sequence"/>
</dbReference>
<protein>
    <recommendedName>
        <fullName evidence="4 5">Tyrosinase copper-binding domain-containing protein</fullName>
    </recommendedName>
</protein>
<name>A0A084BB06_STACB</name>
<sequence length="325" mass="35656">MKYLGALALNIAALQAVSALPSTAATDRRQTTCVSPRLRKSWDAATASEKSAYIEAAVCLTNEPSRLGHAGATLHDDFAWVHAQLNSEIHGVASFLPWHRFFLHVYETALRTECGYTGTMMYWDWVADAAAPASASVWDPVTGFGGDGVSPDGSPFSYCVQDGPFANIELRYWNNETRPHCLQRQFMAAIPEAGLQEMLGFAYDANVIAGIFTHSTYLDFKGPLEGSPHGAVHAGISGVNGDMGPMTSPNDPIFFLHHAQVDRIWWLWQQESPSRIYDYAGNLYPEPSTGMSAALTDIMPMLNLATDRTVEEFMDAGNAELCYVY</sequence>
<evidence type="ECO:0000256" key="1">
    <source>
        <dbReference type="ARBA" id="ARBA00022723"/>
    </source>
</evidence>
<dbReference type="PANTHER" id="PTHR11474">
    <property type="entry name" value="TYROSINASE FAMILY MEMBER"/>
    <property type="match status" value="1"/>
</dbReference>
<dbReference type="PRINTS" id="PR00092">
    <property type="entry name" value="TYROSINASE"/>
</dbReference>
<organism evidence="6 7">
    <name type="scientific">Stachybotrys chartarum (strain CBS 109288 / IBT 7711)</name>
    <name type="common">Toxic black mold</name>
    <name type="synonym">Stilbospora chartarum</name>
    <dbReference type="NCBI Taxonomy" id="1280523"/>
    <lineage>
        <taxon>Eukaryota</taxon>
        <taxon>Fungi</taxon>
        <taxon>Dikarya</taxon>
        <taxon>Ascomycota</taxon>
        <taxon>Pezizomycotina</taxon>
        <taxon>Sordariomycetes</taxon>
        <taxon>Hypocreomycetidae</taxon>
        <taxon>Hypocreales</taxon>
        <taxon>Stachybotryaceae</taxon>
        <taxon>Stachybotrys</taxon>
    </lineage>
</organism>
<dbReference type="OrthoDB" id="6132182at2759"/>
<feature type="chain" id="PRO_5001771623" description="Tyrosinase copper-binding domain-containing protein" evidence="3">
    <location>
        <begin position="20"/>
        <end position="325"/>
    </location>
</feature>
<dbReference type="HOGENOM" id="CLU_035914_1_2_1"/>
<evidence type="ECO:0000313" key="7">
    <source>
        <dbReference type="Proteomes" id="UP000028045"/>
    </source>
</evidence>
<evidence type="ECO:0000259" key="4">
    <source>
        <dbReference type="PROSITE" id="PS00497"/>
    </source>
</evidence>
<keyword evidence="2" id="KW-0186">Copper</keyword>
<dbReference type="InterPro" id="IPR008922">
    <property type="entry name" value="Di-copper_centre_dom_sf"/>
</dbReference>
<feature type="domain" description="Tyrosinase copper-binding" evidence="4">
    <location>
        <begin position="90"/>
        <end position="107"/>
    </location>
</feature>
<feature type="signal peptide" evidence="3">
    <location>
        <begin position="1"/>
        <end position="19"/>
    </location>
</feature>
<accession>A0A084BB06</accession>
<dbReference type="Pfam" id="PF00264">
    <property type="entry name" value="Tyrosinase"/>
    <property type="match status" value="1"/>
</dbReference>
<dbReference type="GO" id="GO:0016491">
    <property type="term" value="F:oxidoreductase activity"/>
    <property type="evidence" value="ECO:0007669"/>
    <property type="project" value="InterPro"/>
</dbReference>
<dbReference type="Gene3D" id="1.10.1280.10">
    <property type="entry name" value="Di-copper center containing domain from catechol oxidase"/>
    <property type="match status" value="1"/>
</dbReference>
<keyword evidence="3" id="KW-0732">Signal</keyword>
<evidence type="ECO:0000256" key="3">
    <source>
        <dbReference type="SAM" id="SignalP"/>
    </source>
</evidence>
<dbReference type="GO" id="GO:0046872">
    <property type="term" value="F:metal ion binding"/>
    <property type="evidence" value="ECO:0007669"/>
    <property type="project" value="UniProtKB-KW"/>
</dbReference>
<reference evidence="6 7" key="1">
    <citation type="journal article" date="2014" name="BMC Genomics">
        <title>Comparative genome sequencing reveals chemotype-specific gene clusters in the toxigenic black mold Stachybotrys.</title>
        <authorList>
            <person name="Semeiks J."/>
            <person name="Borek D."/>
            <person name="Otwinowski Z."/>
            <person name="Grishin N.V."/>
        </authorList>
    </citation>
    <scope>NUCLEOTIDE SEQUENCE [LARGE SCALE GENOMIC DNA]</scope>
    <source>
        <strain evidence="7">CBS 109288 / IBT 7711</strain>
    </source>
</reference>
<dbReference type="AlphaFoldDB" id="A0A084BB06"/>
<evidence type="ECO:0000313" key="6">
    <source>
        <dbReference type="EMBL" id="KEY74735.1"/>
    </source>
</evidence>
<evidence type="ECO:0000256" key="2">
    <source>
        <dbReference type="ARBA" id="ARBA00023008"/>
    </source>
</evidence>
<proteinExistence type="predicted"/>
<dbReference type="SUPFAM" id="SSF48056">
    <property type="entry name" value="Di-copper centre-containing domain"/>
    <property type="match status" value="1"/>
</dbReference>
<dbReference type="InterPro" id="IPR050316">
    <property type="entry name" value="Tyrosinase/Hemocyanin"/>
</dbReference>
<keyword evidence="1" id="KW-0479">Metal-binding</keyword>
<gene>
    <name evidence="6" type="ORF">S7711_05481</name>
</gene>
<keyword evidence="7" id="KW-1185">Reference proteome</keyword>